<keyword evidence="2" id="KW-1185">Reference proteome</keyword>
<proteinExistence type="predicted"/>
<sequence length="62" mass="6993">MAPSVMLIHRDCRCTAPDPPLTLFQIFFSFADGALRFTDRFVTGGYVKIRRATAVGFPFPLR</sequence>
<accession>A0ABM6RYE6</accession>
<protein>
    <submittedName>
        <fullName evidence="1">Uncharacterized protein</fullName>
    </submittedName>
</protein>
<name>A0ABM6RYE6_9GAMM</name>
<organism evidence="1 2">
    <name type="scientific">Mixta calida</name>
    <dbReference type="NCBI Taxonomy" id="665913"/>
    <lineage>
        <taxon>Bacteria</taxon>
        <taxon>Pseudomonadati</taxon>
        <taxon>Pseudomonadota</taxon>
        <taxon>Gammaproteobacteria</taxon>
        <taxon>Enterobacterales</taxon>
        <taxon>Erwiniaceae</taxon>
        <taxon>Mixta</taxon>
    </lineage>
</organism>
<dbReference type="Proteomes" id="UP000237673">
    <property type="component" value="Chromosome"/>
</dbReference>
<evidence type="ECO:0000313" key="2">
    <source>
        <dbReference type="Proteomes" id="UP000237673"/>
    </source>
</evidence>
<evidence type="ECO:0000313" key="1">
    <source>
        <dbReference type="EMBL" id="AUY24364.1"/>
    </source>
</evidence>
<gene>
    <name evidence="1" type="ORF">C2E16_05205</name>
</gene>
<reference evidence="1 2" key="1">
    <citation type="submission" date="2018-01" db="EMBL/GenBank/DDBJ databases">
        <title>Complete and assembled Genome of Pantoea calida DSM22759T.</title>
        <authorList>
            <person name="Stevens M.J.A."/>
            <person name="Zurfluh K."/>
            <person name="Stephan R."/>
        </authorList>
    </citation>
    <scope>NUCLEOTIDE SEQUENCE [LARGE SCALE GENOMIC DNA]</scope>
    <source>
        <strain evidence="1 2">DSM 22759</strain>
    </source>
</reference>
<dbReference type="EMBL" id="CP026378">
    <property type="protein sequence ID" value="AUY24364.1"/>
    <property type="molecule type" value="Genomic_DNA"/>
</dbReference>